<keyword evidence="3" id="KW-0963">Cytoplasm</keyword>
<dbReference type="PANTHER" id="PTHR30307:SF0">
    <property type="entry name" value="S-ADENOSYLMETHIONINE:TRNA RIBOSYLTRANSFERASE-ISOMERASE"/>
    <property type="match status" value="1"/>
</dbReference>
<dbReference type="InterPro" id="IPR003699">
    <property type="entry name" value="QueA"/>
</dbReference>
<gene>
    <name evidence="7" type="ORF">METZ01_LOCUS19085</name>
</gene>
<dbReference type="Gene3D" id="2.40.10.240">
    <property type="entry name" value="QueA-like"/>
    <property type="match status" value="1"/>
</dbReference>
<evidence type="ECO:0008006" key="8">
    <source>
        <dbReference type="Google" id="ProtNLM"/>
    </source>
</evidence>
<evidence type="ECO:0000256" key="5">
    <source>
        <dbReference type="ARBA" id="ARBA00022691"/>
    </source>
</evidence>
<dbReference type="GO" id="GO:0051075">
    <property type="term" value="F:S-adenosylmethionine:tRNA ribosyltransferase-isomerase activity"/>
    <property type="evidence" value="ECO:0007669"/>
    <property type="project" value="TreeGrafter"/>
</dbReference>
<dbReference type="EMBL" id="UINC01000979">
    <property type="protein sequence ID" value="SUZ66231.1"/>
    <property type="molecule type" value="Genomic_DNA"/>
</dbReference>
<comment type="subcellular location">
    <subcellularLocation>
        <location evidence="1">Cytoplasm</location>
    </subcellularLocation>
</comment>
<dbReference type="NCBIfam" id="NF001140">
    <property type="entry name" value="PRK00147.1"/>
    <property type="match status" value="1"/>
</dbReference>
<dbReference type="Pfam" id="PF02547">
    <property type="entry name" value="Queuosine_synth"/>
    <property type="match status" value="1"/>
</dbReference>
<sequence length="343" mass="38653">MRLSDFNYNLPKNLIARYPRVKRGSGRLLVINFEGKPIADHKFRDLLTFINKNDLIVFNDTKVIKARLYGFKESGGKIEILIERIIKEDIALAHIKASKSPRPGTKINFSTACVATVIERNDDLFKLQFSSSVESYLSRYGEIPIPGYLKRTPNFMDEKKYQTLYAANPGAVAAPTAGLHFDKKMIGEIKKLQLNHEFITLHVGAGSFQNIRNEDIEKNKLHSESVEVSQKTCDAIKAVKIRGGRIFAVGTTTVRALETASKNGDIKPYFGETDIFIKPNYNFKIVDALLTNFHLPKSSLIMLVSAFAGTEQILNAYKHAVKSKYLFYSYGDAMLVFPKENQS</sequence>
<keyword evidence="5" id="KW-0949">S-adenosyl-L-methionine</keyword>
<keyword evidence="6" id="KW-0671">Queuosine biosynthesis</keyword>
<dbReference type="InterPro" id="IPR042119">
    <property type="entry name" value="QueA_dom2"/>
</dbReference>
<dbReference type="Gene3D" id="3.40.1780.10">
    <property type="entry name" value="QueA-like"/>
    <property type="match status" value="1"/>
</dbReference>
<keyword evidence="4" id="KW-0808">Transferase</keyword>
<dbReference type="SUPFAM" id="SSF111337">
    <property type="entry name" value="QueA-like"/>
    <property type="match status" value="1"/>
</dbReference>
<protein>
    <recommendedName>
        <fullName evidence="8">S-adenosylmethionine:tRNA ribosyltransferase-isomerase</fullName>
    </recommendedName>
</protein>
<dbReference type="InterPro" id="IPR036100">
    <property type="entry name" value="QueA_sf"/>
</dbReference>
<dbReference type="HAMAP" id="MF_00113">
    <property type="entry name" value="QueA"/>
    <property type="match status" value="1"/>
</dbReference>
<dbReference type="InterPro" id="IPR042118">
    <property type="entry name" value="QueA_dom1"/>
</dbReference>
<name>A0A381PGV4_9ZZZZ</name>
<proteinExistence type="inferred from homology"/>
<evidence type="ECO:0000313" key="7">
    <source>
        <dbReference type="EMBL" id="SUZ66231.1"/>
    </source>
</evidence>
<dbReference type="GO" id="GO:0005737">
    <property type="term" value="C:cytoplasm"/>
    <property type="evidence" value="ECO:0007669"/>
    <property type="project" value="UniProtKB-SubCell"/>
</dbReference>
<evidence type="ECO:0000256" key="1">
    <source>
        <dbReference type="ARBA" id="ARBA00004496"/>
    </source>
</evidence>
<dbReference type="FunFam" id="3.40.1780.10:FF:000001">
    <property type="entry name" value="S-adenosylmethionine:tRNA ribosyltransferase-isomerase"/>
    <property type="match status" value="1"/>
</dbReference>
<comment type="subunit">
    <text evidence="2">Monomer.</text>
</comment>
<evidence type="ECO:0000256" key="4">
    <source>
        <dbReference type="ARBA" id="ARBA00022679"/>
    </source>
</evidence>
<evidence type="ECO:0000256" key="3">
    <source>
        <dbReference type="ARBA" id="ARBA00022490"/>
    </source>
</evidence>
<accession>A0A381PGV4</accession>
<evidence type="ECO:0000256" key="2">
    <source>
        <dbReference type="ARBA" id="ARBA00011245"/>
    </source>
</evidence>
<dbReference type="GO" id="GO:0008616">
    <property type="term" value="P:tRNA queuosine(34) biosynthetic process"/>
    <property type="evidence" value="ECO:0007669"/>
    <property type="project" value="UniProtKB-KW"/>
</dbReference>
<dbReference type="AlphaFoldDB" id="A0A381PGV4"/>
<evidence type="ECO:0000256" key="6">
    <source>
        <dbReference type="ARBA" id="ARBA00022785"/>
    </source>
</evidence>
<organism evidence="7">
    <name type="scientific">marine metagenome</name>
    <dbReference type="NCBI Taxonomy" id="408172"/>
    <lineage>
        <taxon>unclassified sequences</taxon>
        <taxon>metagenomes</taxon>
        <taxon>ecological metagenomes</taxon>
    </lineage>
</organism>
<dbReference type="PANTHER" id="PTHR30307">
    <property type="entry name" value="S-ADENOSYLMETHIONINE:TRNA RIBOSYLTRANSFERASE-ISOMERASE"/>
    <property type="match status" value="1"/>
</dbReference>
<reference evidence="7" key="1">
    <citation type="submission" date="2018-05" db="EMBL/GenBank/DDBJ databases">
        <authorList>
            <person name="Lanie J.A."/>
            <person name="Ng W.-L."/>
            <person name="Kazmierczak K.M."/>
            <person name="Andrzejewski T.M."/>
            <person name="Davidsen T.M."/>
            <person name="Wayne K.J."/>
            <person name="Tettelin H."/>
            <person name="Glass J.I."/>
            <person name="Rusch D."/>
            <person name="Podicherti R."/>
            <person name="Tsui H.-C.T."/>
            <person name="Winkler M.E."/>
        </authorList>
    </citation>
    <scope>NUCLEOTIDE SEQUENCE</scope>
</reference>
<dbReference type="NCBIfam" id="TIGR00113">
    <property type="entry name" value="queA"/>
    <property type="match status" value="1"/>
</dbReference>